<dbReference type="PANTHER" id="PTHR38454:SF1">
    <property type="entry name" value="INTEGRAL MEMBRANE PROTEIN"/>
    <property type="match status" value="1"/>
</dbReference>
<keyword evidence="2" id="KW-0472">Membrane</keyword>
<dbReference type="EMBL" id="SJJZ01000004">
    <property type="protein sequence ID" value="TCC04028.1"/>
    <property type="molecule type" value="Genomic_DNA"/>
</dbReference>
<protein>
    <recommendedName>
        <fullName evidence="5">YfhO family protein</fullName>
    </recommendedName>
</protein>
<feature type="transmembrane region" description="Helical" evidence="2">
    <location>
        <begin position="226"/>
        <end position="247"/>
    </location>
</feature>
<feature type="transmembrane region" description="Helical" evidence="2">
    <location>
        <begin position="357"/>
        <end position="373"/>
    </location>
</feature>
<feature type="region of interest" description="Disordered" evidence="1">
    <location>
        <begin position="41"/>
        <end position="68"/>
    </location>
</feature>
<accession>A0A4R0H350</accession>
<feature type="transmembrane region" description="Helical" evidence="2">
    <location>
        <begin position="303"/>
        <end position="321"/>
    </location>
</feature>
<evidence type="ECO:0008006" key="5">
    <source>
        <dbReference type="Google" id="ProtNLM"/>
    </source>
</evidence>
<feature type="transmembrane region" description="Helical" evidence="2">
    <location>
        <begin position="866"/>
        <end position="886"/>
    </location>
</feature>
<feature type="transmembrane region" description="Helical" evidence="2">
    <location>
        <begin position="473"/>
        <end position="491"/>
    </location>
</feature>
<comment type="caution">
    <text evidence="3">The sequence shown here is derived from an EMBL/GenBank/DDBJ whole genome shotgun (WGS) entry which is preliminary data.</text>
</comment>
<dbReference type="PANTHER" id="PTHR38454">
    <property type="entry name" value="INTEGRAL MEMBRANE PROTEIN-RELATED"/>
    <property type="match status" value="1"/>
</dbReference>
<feature type="transmembrane region" description="Helical" evidence="2">
    <location>
        <begin position="444"/>
        <end position="467"/>
    </location>
</feature>
<evidence type="ECO:0000256" key="2">
    <source>
        <dbReference type="SAM" id="Phobius"/>
    </source>
</evidence>
<dbReference type="InterPro" id="IPR018580">
    <property type="entry name" value="Uncharacterised_YfhO"/>
</dbReference>
<feature type="transmembrane region" description="Helical" evidence="2">
    <location>
        <begin position="174"/>
        <end position="196"/>
    </location>
</feature>
<dbReference type="OrthoDB" id="9815466at2"/>
<keyword evidence="4" id="KW-1185">Reference proteome</keyword>
<feature type="transmembrane region" description="Helical" evidence="2">
    <location>
        <begin position="76"/>
        <end position="97"/>
    </location>
</feature>
<dbReference type="Pfam" id="PF09586">
    <property type="entry name" value="YfhO"/>
    <property type="match status" value="2"/>
</dbReference>
<feature type="transmembrane region" description="Helical" evidence="2">
    <location>
        <begin position="385"/>
        <end position="401"/>
    </location>
</feature>
<feature type="transmembrane region" description="Helical" evidence="2">
    <location>
        <begin position="254"/>
        <end position="283"/>
    </location>
</feature>
<feature type="transmembrane region" description="Helical" evidence="2">
    <location>
        <begin position="503"/>
        <end position="524"/>
    </location>
</feature>
<keyword evidence="2" id="KW-0812">Transmembrane</keyword>
<proteinExistence type="predicted"/>
<reference evidence="3 4" key="1">
    <citation type="submission" date="2019-02" db="EMBL/GenBank/DDBJ databases">
        <title>Kribbella capetownensis sp. nov. and Kribbella speibonae sp. nov., isolated from soil.</title>
        <authorList>
            <person name="Curtis S.M."/>
            <person name="Norton I."/>
            <person name="Everest G.J."/>
            <person name="Meyers P.R."/>
        </authorList>
    </citation>
    <scope>NUCLEOTIDE SEQUENCE [LARGE SCALE GENOMIC DNA]</scope>
    <source>
        <strain evidence="3 4">KCTC 29219</strain>
    </source>
</reference>
<feature type="transmembrane region" description="Helical" evidence="2">
    <location>
        <begin position="421"/>
        <end position="437"/>
    </location>
</feature>
<name>A0A4R0H350_9ACTN</name>
<evidence type="ECO:0000313" key="4">
    <source>
        <dbReference type="Proteomes" id="UP000292346"/>
    </source>
</evidence>
<sequence>MEPRDHLDLVVTRHHQTQPHRCPHPPRTSTMMRFLSRPELPASFGDRVSGTKGRPMVSEDSAEGGADEGAVRRRSALLPAAVAAVVVAAVFAASGIIRGTFPFGSLSRSTNDLGTQYIPFFAHLWDVLHGQGQGDLLFNWQSAFGVGFLADVGVDVGSPLSLLVGLFPRDQIDLAVYVVTTLKLSLAAAAMAAVLLKMRPGPRWVAAILGVSYGVCGWALDDGSYVPMWLDGLIALPMFFLVAEWSLRRTNRVLSVLVVAVFWLSNFYTAYMATIGGGIYLLARLLSSDLSWSLRLRSVVRHGVSFVLGMALVAPILLPIVTTNRAATPSPSGIFHASAMDLFLSRLLPLSEGVGRTASLYVGTIALLLALTMPFNKFVPWRTKAIWAITTVLVALSFRWAPTQQFWHAFDTPNGSQYREAFVLCGILVAVAWVSVAHKLPGPIALLGGAALLALIAVLSDGSPLLTEHWMEVLIASGAVTLIAFGTIWTLRRFPRTRRVKWPVVAAFAALLVVVAVETTWTAVITDEQRSKVLSASNAAWDDKQTARYDALREADGWPTYRTEPGTSVTPNDPILLGGQGAGLYSSLLPHSVNEMMTGLGFGWSGYGRAARTLDNPVTDTIFSVGARMRLVDGNPKITRATVPPLVTVRRRLDAAVPVDTNAPNAYAAQERLLGTKVYEVPEYKGTRFATGDVKLVAACKPGSTAYLFMPRVGGRARLTDGEWHELSSTRRPGINTSSAMIGLGTVPATGIVVVEVNFGEAPQGIPPRNALGCLDQQALRSAVKKLRATGATDVETTGHSLHATLPAGSKGWAVVGVPKIDGWTCKVAGGKPQTPRSFGGLIAVPLTGTADRVDCTFVPPGLRRGLAVGAAAAAATLGIALIGAVRRRRSRKLVDVSAVEDPAAE</sequence>
<evidence type="ECO:0000256" key="1">
    <source>
        <dbReference type="SAM" id="MobiDB-lite"/>
    </source>
</evidence>
<dbReference type="Proteomes" id="UP000292346">
    <property type="component" value="Unassembled WGS sequence"/>
</dbReference>
<keyword evidence="2" id="KW-1133">Transmembrane helix</keyword>
<evidence type="ECO:0000313" key="3">
    <source>
        <dbReference type="EMBL" id="TCC04028.1"/>
    </source>
</evidence>
<feature type="transmembrane region" description="Helical" evidence="2">
    <location>
        <begin position="203"/>
        <end position="220"/>
    </location>
</feature>
<dbReference type="AlphaFoldDB" id="A0A4R0H350"/>
<organism evidence="3 4">
    <name type="scientific">Kribbella soli</name>
    <dbReference type="NCBI Taxonomy" id="1124743"/>
    <lineage>
        <taxon>Bacteria</taxon>
        <taxon>Bacillati</taxon>
        <taxon>Actinomycetota</taxon>
        <taxon>Actinomycetes</taxon>
        <taxon>Propionibacteriales</taxon>
        <taxon>Kribbellaceae</taxon>
        <taxon>Kribbella</taxon>
    </lineage>
</organism>
<gene>
    <name evidence="3" type="ORF">E0H45_33555</name>
</gene>